<keyword evidence="4 7" id="KW-0547">Nucleotide-binding</keyword>
<feature type="transmembrane region" description="Helical" evidence="8">
    <location>
        <begin position="385"/>
        <end position="405"/>
    </location>
</feature>
<gene>
    <name evidence="10" type="ORF">SAMN05421879_10154</name>
</gene>
<organism evidence="10 11">
    <name type="scientific">Ornithinimicrobium cerasi</name>
    <dbReference type="NCBI Taxonomy" id="2248773"/>
    <lineage>
        <taxon>Bacteria</taxon>
        <taxon>Bacillati</taxon>
        <taxon>Actinomycetota</taxon>
        <taxon>Actinomycetes</taxon>
        <taxon>Micrococcales</taxon>
        <taxon>Ornithinimicrobiaceae</taxon>
        <taxon>Ornithinimicrobium</taxon>
    </lineage>
</organism>
<dbReference type="CDD" id="cd14014">
    <property type="entry name" value="STKc_PknB_like"/>
    <property type="match status" value="1"/>
</dbReference>
<dbReference type="InterPro" id="IPR011009">
    <property type="entry name" value="Kinase-like_dom_sf"/>
</dbReference>
<sequence length="557" mass="62212">MDDWLDGRYELRGRLGSGGMATVFEYFDHKERRPVAIKVLGPDATPELKPRLRREALTAARLKHPHIVRTYGGKSHDSSGIATPEYIAMELVRGQTLKQHVEAQGALPLLEALRITLQILEAVRYAHAMKVLHRDLTPSNIMLDEQGAVKVMDFGIARSLDAEVTRTGTNELWGAVRCMSPERLTNDRAADERSDLYSIACILYYSLTARYPFPGDDTQVAYAHLHHTPPPPSRHSKEISHVLDRIIARALEKSPALRFQSAKDFLSDLQAEYDAIQARISAQGDATERFEAQTRRVETDLSLPPYVAQHARDFDRVVHPPPPPPPPNLADRTRQRWQQHKGLIHTIVLWGLPIATFILVFGTPFRWDFGRQLVYEHLAVPTDGNFGRFILWGSVAFGLLGLLPLTIRRYSRSLSATLRACAISLASWVTWLTVSLGLARLHQFLYSLIEIPDALQKVEPATSTWGTWQVALYAFSTLATLVALGYVCLAAMDKLWKKAQSRLIVGLLTASLPPLVLIVALSLDWSETAAFVDGSHHRQSAAAHRESGYPVETRGAS</sequence>
<evidence type="ECO:0000256" key="8">
    <source>
        <dbReference type="SAM" id="Phobius"/>
    </source>
</evidence>
<evidence type="ECO:0000256" key="5">
    <source>
        <dbReference type="ARBA" id="ARBA00022777"/>
    </source>
</evidence>
<dbReference type="EMBL" id="OBQK01000001">
    <property type="protein sequence ID" value="SOC51159.1"/>
    <property type="molecule type" value="Genomic_DNA"/>
</dbReference>
<evidence type="ECO:0000256" key="4">
    <source>
        <dbReference type="ARBA" id="ARBA00022741"/>
    </source>
</evidence>
<keyword evidence="3" id="KW-0808">Transferase</keyword>
<evidence type="ECO:0000259" key="9">
    <source>
        <dbReference type="PROSITE" id="PS50011"/>
    </source>
</evidence>
<feature type="transmembrane region" description="Helical" evidence="8">
    <location>
        <begin position="342"/>
        <end position="365"/>
    </location>
</feature>
<dbReference type="SUPFAM" id="SSF56112">
    <property type="entry name" value="Protein kinase-like (PK-like)"/>
    <property type="match status" value="1"/>
</dbReference>
<protein>
    <recommendedName>
        <fullName evidence="1">non-specific serine/threonine protein kinase</fullName>
        <ecNumber evidence="1">2.7.11.1</ecNumber>
    </recommendedName>
</protein>
<dbReference type="Proteomes" id="UP000219688">
    <property type="component" value="Unassembled WGS sequence"/>
</dbReference>
<feature type="binding site" evidence="7">
    <location>
        <position position="38"/>
    </location>
    <ligand>
        <name>ATP</name>
        <dbReference type="ChEBI" id="CHEBI:30616"/>
    </ligand>
</feature>
<accession>A0A285VAP1</accession>
<evidence type="ECO:0000313" key="10">
    <source>
        <dbReference type="EMBL" id="SOC51159.1"/>
    </source>
</evidence>
<dbReference type="Gene3D" id="3.30.200.20">
    <property type="entry name" value="Phosphorylase Kinase, domain 1"/>
    <property type="match status" value="1"/>
</dbReference>
<feature type="transmembrane region" description="Helical" evidence="8">
    <location>
        <begin position="417"/>
        <end position="438"/>
    </location>
</feature>
<reference evidence="11" key="1">
    <citation type="submission" date="2017-08" db="EMBL/GenBank/DDBJ databases">
        <authorList>
            <person name="Varghese N."/>
            <person name="Submissions S."/>
        </authorList>
    </citation>
    <scope>NUCLEOTIDE SEQUENCE [LARGE SCALE GENOMIC DNA]</scope>
    <source>
        <strain evidence="11">USBA17B2</strain>
    </source>
</reference>
<keyword evidence="11" id="KW-1185">Reference proteome</keyword>
<dbReference type="PROSITE" id="PS50011">
    <property type="entry name" value="PROTEIN_KINASE_DOM"/>
    <property type="match status" value="1"/>
</dbReference>
<dbReference type="Pfam" id="PF00069">
    <property type="entry name" value="Pkinase"/>
    <property type="match status" value="1"/>
</dbReference>
<keyword evidence="8" id="KW-1133">Transmembrane helix</keyword>
<dbReference type="GO" id="GO:0005524">
    <property type="term" value="F:ATP binding"/>
    <property type="evidence" value="ECO:0007669"/>
    <property type="project" value="UniProtKB-UniRule"/>
</dbReference>
<dbReference type="AlphaFoldDB" id="A0A285VAP1"/>
<keyword evidence="8" id="KW-0812">Transmembrane</keyword>
<dbReference type="PROSITE" id="PS00109">
    <property type="entry name" value="PROTEIN_KINASE_TYR"/>
    <property type="match status" value="1"/>
</dbReference>
<evidence type="ECO:0000256" key="3">
    <source>
        <dbReference type="ARBA" id="ARBA00022679"/>
    </source>
</evidence>
<keyword evidence="8" id="KW-0472">Membrane</keyword>
<dbReference type="Gene3D" id="1.10.510.10">
    <property type="entry name" value="Transferase(Phosphotransferase) domain 1"/>
    <property type="match status" value="1"/>
</dbReference>
<proteinExistence type="predicted"/>
<feature type="transmembrane region" description="Helical" evidence="8">
    <location>
        <begin position="503"/>
        <end position="523"/>
    </location>
</feature>
<dbReference type="InterPro" id="IPR017441">
    <property type="entry name" value="Protein_kinase_ATP_BS"/>
</dbReference>
<keyword evidence="5 10" id="KW-0418">Kinase</keyword>
<dbReference type="RefSeq" id="WP_097186305.1">
    <property type="nucleotide sequence ID" value="NZ_OBQK01000001.1"/>
</dbReference>
<keyword evidence="2 10" id="KW-0723">Serine/threonine-protein kinase</keyword>
<dbReference type="InterPro" id="IPR000719">
    <property type="entry name" value="Prot_kinase_dom"/>
</dbReference>
<dbReference type="PROSITE" id="PS00107">
    <property type="entry name" value="PROTEIN_KINASE_ATP"/>
    <property type="match status" value="1"/>
</dbReference>
<evidence type="ECO:0000256" key="7">
    <source>
        <dbReference type="PROSITE-ProRule" id="PRU10141"/>
    </source>
</evidence>
<evidence type="ECO:0000256" key="1">
    <source>
        <dbReference type="ARBA" id="ARBA00012513"/>
    </source>
</evidence>
<evidence type="ECO:0000256" key="2">
    <source>
        <dbReference type="ARBA" id="ARBA00022527"/>
    </source>
</evidence>
<dbReference type="InterPro" id="IPR008266">
    <property type="entry name" value="Tyr_kinase_AS"/>
</dbReference>
<dbReference type="PANTHER" id="PTHR43289">
    <property type="entry name" value="MITOGEN-ACTIVATED PROTEIN KINASE KINASE KINASE 20-RELATED"/>
    <property type="match status" value="1"/>
</dbReference>
<dbReference type="PANTHER" id="PTHR43289:SF6">
    <property type="entry name" value="SERINE_THREONINE-PROTEIN KINASE NEKL-3"/>
    <property type="match status" value="1"/>
</dbReference>
<feature type="transmembrane region" description="Helical" evidence="8">
    <location>
        <begin position="470"/>
        <end position="491"/>
    </location>
</feature>
<evidence type="ECO:0000313" key="11">
    <source>
        <dbReference type="Proteomes" id="UP000219688"/>
    </source>
</evidence>
<name>A0A285VAP1_9MICO</name>
<evidence type="ECO:0000256" key="6">
    <source>
        <dbReference type="ARBA" id="ARBA00022840"/>
    </source>
</evidence>
<dbReference type="GO" id="GO:0004674">
    <property type="term" value="F:protein serine/threonine kinase activity"/>
    <property type="evidence" value="ECO:0007669"/>
    <property type="project" value="UniProtKB-KW"/>
</dbReference>
<keyword evidence="6 7" id="KW-0067">ATP-binding</keyword>
<dbReference type="EC" id="2.7.11.1" evidence="1"/>
<dbReference type="FunFam" id="1.10.510.10:FF:000021">
    <property type="entry name" value="Serine/threonine protein kinase"/>
    <property type="match status" value="1"/>
</dbReference>
<feature type="domain" description="Protein kinase" evidence="9">
    <location>
        <begin position="9"/>
        <end position="276"/>
    </location>
</feature>